<dbReference type="Pfam" id="PF01541">
    <property type="entry name" value="GIY-YIG"/>
    <property type="match status" value="1"/>
</dbReference>
<dbReference type="GO" id="GO:0004519">
    <property type="term" value="F:endonuclease activity"/>
    <property type="evidence" value="ECO:0007669"/>
    <property type="project" value="UniProtKB-KW"/>
</dbReference>
<dbReference type="PANTHER" id="PTHR34477">
    <property type="entry name" value="UPF0213 PROTEIN YHBQ"/>
    <property type="match status" value="1"/>
</dbReference>
<dbReference type="RefSeq" id="WP_354506313.1">
    <property type="nucleotide sequence ID" value="NZ_JBEPMO010000001.1"/>
</dbReference>
<reference evidence="3 4" key="1">
    <citation type="submission" date="2024-06" db="EMBL/GenBank/DDBJ databases">
        <title>Genomic Encyclopedia of Type Strains, Phase IV (KMG-IV): sequencing the most valuable type-strain genomes for metagenomic binning, comparative biology and taxonomic classification.</title>
        <authorList>
            <person name="Goeker M."/>
        </authorList>
    </citation>
    <scope>NUCLEOTIDE SEQUENCE [LARGE SCALE GENOMIC DNA]</scope>
    <source>
        <strain evidence="3 4">DSM 29388</strain>
    </source>
</reference>
<dbReference type="InterPro" id="IPR000305">
    <property type="entry name" value="GIY-YIG_endonuc"/>
</dbReference>
<dbReference type="InterPro" id="IPR035901">
    <property type="entry name" value="GIY-YIG_endonuc_sf"/>
</dbReference>
<protein>
    <submittedName>
        <fullName evidence="3">Endonuclease</fullName>
    </submittedName>
</protein>
<comment type="caution">
    <text evidence="3">The sequence shown here is derived from an EMBL/GenBank/DDBJ whole genome shotgun (WGS) entry which is preliminary data.</text>
</comment>
<comment type="similarity">
    <text evidence="1">Belongs to the UPF0213 family.</text>
</comment>
<organism evidence="3 4">
    <name type="scientific">Moheibacter stercoris</name>
    <dbReference type="NCBI Taxonomy" id="1628251"/>
    <lineage>
        <taxon>Bacteria</taxon>
        <taxon>Pseudomonadati</taxon>
        <taxon>Bacteroidota</taxon>
        <taxon>Flavobacteriia</taxon>
        <taxon>Flavobacteriales</taxon>
        <taxon>Weeksellaceae</taxon>
        <taxon>Moheibacter</taxon>
    </lineage>
</organism>
<proteinExistence type="inferred from homology"/>
<feature type="domain" description="GIY-YIG" evidence="2">
    <location>
        <begin position="2"/>
        <end position="79"/>
    </location>
</feature>
<keyword evidence="4" id="KW-1185">Reference proteome</keyword>
<keyword evidence="3" id="KW-0540">Nuclease</keyword>
<dbReference type="CDD" id="cd10448">
    <property type="entry name" value="GIY-YIG_unchar_3"/>
    <property type="match status" value="1"/>
</dbReference>
<dbReference type="PANTHER" id="PTHR34477:SF5">
    <property type="entry name" value="BSL5627 PROTEIN"/>
    <property type="match status" value="1"/>
</dbReference>
<keyword evidence="3" id="KW-0255">Endonuclease</keyword>
<accession>A0ABV2LQF5</accession>
<evidence type="ECO:0000256" key="1">
    <source>
        <dbReference type="ARBA" id="ARBA00007435"/>
    </source>
</evidence>
<sequence>MKPGFVYILTNKNKTTLYIGVTSNIIQRINQHRTKFYRNSFSSRYNLNYLVYYEAFQFIGDAIGREKQLKAGSRQKKIDLINSINPEWKDLYDEILEQFSGLNN</sequence>
<name>A0ABV2LQF5_9FLAO</name>
<dbReference type="EMBL" id="JBEPMO010000001">
    <property type="protein sequence ID" value="MET3730804.1"/>
    <property type="molecule type" value="Genomic_DNA"/>
</dbReference>
<evidence type="ECO:0000313" key="3">
    <source>
        <dbReference type="EMBL" id="MET3730804.1"/>
    </source>
</evidence>
<dbReference type="InterPro" id="IPR050190">
    <property type="entry name" value="UPF0213_domain"/>
</dbReference>
<evidence type="ECO:0000313" key="4">
    <source>
        <dbReference type="Proteomes" id="UP001549146"/>
    </source>
</evidence>
<dbReference type="SUPFAM" id="SSF82771">
    <property type="entry name" value="GIY-YIG endonuclease"/>
    <property type="match status" value="1"/>
</dbReference>
<dbReference type="Proteomes" id="UP001549146">
    <property type="component" value="Unassembled WGS sequence"/>
</dbReference>
<dbReference type="PROSITE" id="PS50164">
    <property type="entry name" value="GIY_YIG"/>
    <property type="match status" value="1"/>
</dbReference>
<keyword evidence="3" id="KW-0378">Hydrolase</keyword>
<gene>
    <name evidence="3" type="ORF">ABID46_000356</name>
</gene>
<dbReference type="Gene3D" id="3.40.1440.10">
    <property type="entry name" value="GIY-YIG endonuclease"/>
    <property type="match status" value="1"/>
</dbReference>
<evidence type="ECO:0000259" key="2">
    <source>
        <dbReference type="PROSITE" id="PS50164"/>
    </source>
</evidence>